<evidence type="ECO:0000313" key="1">
    <source>
        <dbReference type="EMBL" id="GAA0749899.1"/>
    </source>
</evidence>
<dbReference type="InterPro" id="IPR052036">
    <property type="entry name" value="Hydrolase/PRTase-associated"/>
</dbReference>
<dbReference type="EMBL" id="BAAAEW010000011">
    <property type="protein sequence ID" value="GAA0749899.1"/>
    <property type="molecule type" value="Genomic_DNA"/>
</dbReference>
<dbReference type="PIRSF" id="PIRSF036794">
    <property type="entry name" value="UCP_erythr_ester"/>
    <property type="match status" value="1"/>
</dbReference>
<dbReference type="PANTHER" id="PTHR31299:SF0">
    <property type="entry name" value="ESTERASE, PUTATIVE (AFU_ORTHOLOGUE AFUA_1G05850)-RELATED"/>
    <property type="match status" value="1"/>
</dbReference>
<organism evidence="1 2">
    <name type="scientific">Ideonella azotifigens</name>
    <dbReference type="NCBI Taxonomy" id="513160"/>
    <lineage>
        <taxon>Bacteria</taxon>
        <taxon>Pseudomonadati</taxon>
        <taxon>Pseudomonadota</taxon>
        <taxon>Betaproteobacteria</taxon>
        <taxon>Burkholderiales</taxon>
        <taxon>Sphaerotilaceae</taxon>
        <taxon>Ideonella</taxon>
    </lineage>
</organism>
<dbReference type="InterPro" id="IPR007815">
    <property type="entry name" value="Emycin_Estase"/>
</dbReference>
<dbReference type="Gene3D" id="3.30.1870.10">
    <property type="entry name" value="EreA-like, domain 2"/>
    <property type="match status" value="1"/>
</dbReference>
<dbReference type="Proteomes" id="UP001500279">
    <property type="component" value="Unassembled WGS sequence"/>
</dbReference>
<gene>
    <name evidence="1" type="ORF">GCM10009107_20980</name>
</gene>
<dbReference type="Pfam" id="PF05139">
    <property type="entry name" value="Erythro_esteras"/>
    <property type="match status" value="1"/>
</dbReference>
<evidence type="ECO:0000313" key="2">
    <source>
        <dbReference type="Proteomes" id="UP001500279"/>
    </source>
</evidence>
<name>A0ABN1JZ28_9BURK</name>
<dbReference type="CDD" id="cd14728">
    <property type="entry name" value="Ere-like"/>
    <property type="match status" value="1"/>
</dbReference>
<proteinExistence type="predicted"/>
<protein>
    <recommendedName>
        <fullName evidence="3">Erythromycin esterase family protein</fullName>
    </recommendedName>
</protein>
<sequence>MRSTTRALETVPMRTPDDQCVDRLRRAARPLRGDATDHDLLLEMVGHKSLVLLGEASHGSHEFYLQRARITQRLIAEKGFHAVAIEGDWPDAARVNRHVRGSAGRPTLLPPMEPAAALAGFQRFPTWMWRNTVVAGFIDWLREFNSVRPMAVRTGFYGLDLYSLQGAMGAALDHLREADPASAKALRAQCVRFDAFGPDSEIHGLMSGLRAAPSCEAAVRAAMAQLLQRGRQAADPGGAVDQEEARFDLAQNARLVKNGEQHCRAMCLGEMSCWNLREQQMADMLAELHIHLAKRVARPKIVVWAHNSHTGDARATEMGRLRGEQSLGQLVRQRQPDDCLLVGMTTHSGSVTAASDWDAPALQQRVRPALAGSVEQLLHDTGLPRFWLPLRPGSEASEVLREPRLQRAIGVVYRPEAERENHHFFSRAAEQFDALLHLDSTRALAPLLPEPAWRAGDGQPLTKESLLALHGDMHEAFPTGL</sequence>
<keyword evidence="2" id="KW-1185">Reference proteome</keyword>
<dbReference type="PANTHER" id="PTHR31299">
    <property type="entry name" value="ESTERASE, PUTATIVE (AFU_ORTHOLOGUE AFUA_1G05850)-RELATED"/>
    <property type="match status" value="1"/>
</dbReference>
<dbReference type="SUPFAM" id="SSF159501">
    <property type="entry name" value="EreA/ChaN-like"/>
    <property type="match status" value="1"/>
</dbReference>
<accession>A0ABN1JZ28</accession>
<dbReference type="Gene3D" id="3.40.1660.10">
    <property type="entry name" value="EreA-like (biosynthetic domain)"/>
    <property type="match status" value="1"/>
</dbReference>
<dbReference type="InterPro" id="IPR014622">
    <property type="entry name" value="UCP036794_erythomycin"/>
</dbReference>
<comment type="caution">
    <text evidence="1">The sequence shown here is derived from an EMBL/GenBank/DDBJ whole genome shotgun (WGS) entry which is preliminary data.</text>
</comment>
<reference evidence="1 2" key="1">
    <citation type="journal article" date="2019" name="Int. J. Syst. Evol. Microbiol.">
        <title>The Global Catalogue of Microorganisms (GCM) 10K type strain sequencing project: providing services to taxonomists for standard genome sequencing and annotation.</title>
        <authorList>
            <consortium name="The Broad Institute Genomics Platform"/>
            <consortium name="The Broad Institute Genome Sequencing Center for Infectious Disease"/>
            <person name="Wu L."/>
            <person name="Ma J."/>
        </authorList>
    </citation>
    <scope>NUCLEOTIDE SEQUENCE [LARGE SCALE GENOMIC DNA]</scope>
    <source>
        <strain evidence="1 2">JCM 15503</strain>
    </source>
</reference>
<evidence type="ECO:0008006" key="3">
    <source>
        <dbReference type="Google" id="ProtNLM"/>
    </source>
</evidence>